<feature type="compositionally biased region" description="Low complexity" evidence="1">
    <location>
        <begin position="194"/>
        <end position="210"/>
    </location>
</feature>
<accession>A8N828</accession>
<proteinExistence type="predicted"/>
<sequence>MVGRKRPFSEISTSPGSFPLPKRGPAVEASQKPASTSHADRGSDDIIESTDSETEESDQESTDESEDEVESVPRKVPTFLCKTCKKGFSPMLYLHEMGGECPGKPTTPPNEKSTNEKPQPPKEKPQQKQKHQPKQKAAPKEKTVYWCAMPDCAYTTTSVAWFKKHCLKRHNNDQTQPGWDKPEISDTESTVPNPKATTEATPDTTTIAPTSERANSPPITEFTPEPVSGPSTPPLPPTRILSPTLSLSSLSSLSDISEEGDSESE</sequence>
<organism evidence="2 3">
    <name type="scientific">Coprinopsis cinerea (strain Okayama-7 / 130 / ATCC MYA-4618 / FGSC 9003)</name>
    <name type="common">Inky cap fungus</name>
    <name type="synonym">Hormographiella aspergillata</name>
    <dbReference type="NCBI Taxonomy" id="240176"/>
    <lineage>
        <taxon>Eukaryota</taxon>
        <taxon>Fungi</taxon>
        <taxon>Dikarya</taxon>
        <taxon>Basidiomycota</taxon>
        <taxon>Agaricomycotina</taxon>
        <taxon>Agaricomycetes</taxon>
        <taxon>Agaricomycetidae</taxon>
        <taxon>Agaricales</taxon>
        <taxon>Agaricineae</taxon>
        <taxon>Psathyrellaceae</taxon>
        <taxon>Coprinopsis</taxon>
    </lineage>
</organism>
<dbReference type="VEuPathDB" id="FungiDB:CC1G_13424"/>
<feature type="region of interest" description="Disordered" evidence="1">
    <location>
        <begin position="170"/>
        <end position="265"/>
    </location>
</feature>
<reference evidence="2 3" key="1">
    <citation type="journal article" date="2010" name="Proc. Natl. Acad. Sci. U.S.A.">
        <title>Insights into evolution of multicellular fungi from the assembled chromosomes of the mushroom Coprinopsis cinerea (Coprinus cinereus).</title>
        <authorList>
            <person name="Stajich J.E."/>
            <person name="Wilke S.K."/>
            <person name="Ahren D."/>
            <person name="Au C.H."/>
            <person name="Birren B.W."/>
            <person name="Borodovsky M."/>
            <person name="Burns C."/>
            <person name="Canback B."/>
            <person name="Casselton L.A."/>
            <person name="Cheng C.K."/>
            <person name="Deng J."/>
            <person name="Dietrich F.S."/>
            <person name="Fargo D.C."/>
            <person name="Farman M.L."/>
            <person name="Gathman A.C."/>
            <person name="Goldberg J."/>
            <person name="Guigo R."/>
            <person name="Hoegger P.J."/>
            <person name="Hooker J.B."/>
            <person name="Huggins A."/>
            <person name="James T.Y."/>
            <person name="Kamada T."/>
            <person name="Kilaru S."/>
            <person name="Kodira C."/>
            <person name="Kues U."/>
            <person name="Kupfer D."/>
            <person name="Kwan H.S."/>
            <person name="Lomsadze A."/>
            <person name="Li W."/>
            <person name="Lilly W.W."/>
            <person name="Ma L.J."/>
            <person name="Mackey A.J."/>
            <person name="Manning G."/>
            <person name="Martin F."/>
            <person name="Muraguchi H."/>
            <person name="Natvig D.O."/>
            <person name="Palmerini H."/>
            <person name="Ramesh M.A."/>
            <person name="Rehmeyer C.J."/>
            <person name="Roe B.A."/>
            <person name="Shenoy N."/>
            <person name="Stanke M."/>
            <person name="Ter-Hovhannisyan V."/>
            <person name="Tunlid A."/>
            <person name="Velagapudi R."/>
            <person name="Vision T.J."/>
            <person name="Zeng Q."/>
            <person name="Zolan M.E."/>
            <person name="Pukkila P.J."/>
        </authorList>
    </citation>
    <scope>NUCLEOTIDE SEQUENCE [LARGE SCALE GENOMIC DNA]</scope>
    <source>
        <strain evidence="3">Okayama-7 / 130 / ATCC MYA-4618 / FGSC 9003</strain>
    </source>
</reference>
<evidence type="ECO:0000313" key="3">
    <source>
        <dbReference type="Proteomes" id="UP000001861"/>
    </source>
</evidence>
<dbReference type="Proteomes" id="UP000001861">
    <property type="component" value="Unassembled WGS sequence"/>
</dbReference>
<keyword evidence="3" id="KW-1185">Reference proteome</keyword>
<feature type="compositionally biased region" description="Low complexity" evidence="1">
    <location>
        <begin position="238"/>
        <end position="255"/>
    </location>
</feature>
<name>A8N828_COPC7</name>
<gene>
    <name evidence="2" type="ORF">CC1G_13424</name>
</gene>
<dbReference type="AlphaFoldDB" id="A8N828"/>
<dbReference type="KEGG" id="cci:CC1G_13424"/>
<feature type="compositionally biased region" description="Basic and acidic residues" evidence="1">
    <location>
        <begin position="113"/>
        <end position="126"/>
    </location>
</feature>
<dbReference type="InParanoid" id="A8N828"/>
<evidence type="ECO:0000313" key="2">
    <source>
        <dbReference type="EMBL" id="EAU90833.1"/>
    </source>
</evidence>
<feature type="compositionally biased region" description="Acidic residues" evidence="1">
    <location>
        <begin position="256"/>
        <end position="265"/>
    </location>
</feature>
<feature type="region of interest" description="Disordered" evidence="1">
    <location>
        <begin position="1"/>
        <end position="73"/>
    </location>
</feature>
<dbReference type="RefSeq" id="XP_001830984.1">
    <property type="nucleotide sequence ID" value="XM_001830932.1"/>
</dbReference>
<feature type="region of interest" description="Disordered" evidence="1">
    <location>
        <begin position="94"/>
        <end position="142"/>
    </location>
</feature>
<evidence type="ECO:0000256" key="1">
    <source>
        <dbReference type="SAM" id="MobiDB-lite"/>
    </source>
</evidence>
<feature type="compositionally biased region" description="Acidic residues" evidence="1">
    <location>
        <begin position="45"/>
        <end position="70"/>
    </location>
</feature>
<protein>
    <submittedName>
        <fullName evidence="2">Uncharacterized protein</fullName>
    </submittedName>
</protein>
<comment type="caution">
    <text evidence="2">The sequence shown here is derived from an EMBL/GenBank/DDBJ whole genome shotgun (WGS) entry which is preliminary data.</text>
</comment>
<dbReference type="EMBL" id="AACS02000003">
    <property type="protein sequence ID" value="EAU90833.1"/>
    <property type="molecule type" value="Genomic_DNA"/>
</dbReference>
<dbReference type="GeneID" id="6007437"/>